<proteinExistence type="predicted"/>
<keyword evidence="2" id="KW-0812">Transmembrane</keyword>
<dbReference type="EMBL" id="JARYMX010000002">
    <property type="protein sequence ID" value="KAJ9559526.1"/>
    <property type="molecule type" value="Genomic_DNA"/>
</dbReference>
<evidence type="ECO:0000259" key="3">
    <source>
        <dbReference type="Pfam" id="PF25821"/>
    </source>
</evidence>
<feature type="transmembrane region" description="Helical" evidence="2">
    <location>
        <begin position="92"/>
        <end position="114"/>
    </location>
</feature>
<evidence type="ECO:0000313" key="4">
    <source>
        <dbReference type="EMBL" id="KAJ9559526.1"/>
    </source>
</evidence>
<reference evidence="4" key="1">
    <citation type="submission" date="2023-03" db="EMBL/GenBank/DDBJ databases">
        <title>Chromosome-scale reference genome and RAD-based genetic map of yellow starthistle (Centaurea solstitialis) reveal putative structural variation and QTLs associated with invader traits.</title>
        <authorList>
            <person name="Reatini B."/>
            <person name="Cang F.A."/>
            <person name="Jiang Q."/>
            <person name="Mckibben M.T.W."/>
            <person name="Barker M.S."/>
            <person name="Rieseberg L.H."/>
            <person name="Dlugosch K.M."/>
        </authorList>
    </citation>
    <scope>NUCLEOTIDE SEQUENCE</scope>
    <source>
        <strain evidence="4">CAN-66</strain>
        <tissue evidence="4">Leaf</tissue>
    </source>
</reference>
<dbReference type="PANTHER" id="PTHR33595">
    <property type="entry name" value="VON WILLEBRAND FACTOR A DOMAIN PROTEIN"/>
    <property type="match status" value="1"/>
</dbReference>
<dbReference type="Pfam" id="PF25821">
    <property type="entry name" value="DUF7950"/>
    <property type="match status" value="1"/>
</dbReference>
<keyword evidence="2" id="KW-1133">Transmembrane helix</keyword>
<dbReference type="Proteomes" id="UP001172457">
    <property type="component" value="Chromosome 2"/>
</dbReference>
<comment type="caution">
    <text evidence="4">The sequence shown here is derived from an EMBL/GenBank/DDBJ whole genome shotgun (WGS) entry which is preliminary data.</text>
</comment>
<evidence type="ECO:0000256" key="2">
    <source>
        <dbReference type="SAM" id="Phobius"/>
    </source>
</evidence>
<gene>
    <name evidence="4" type="ORF">OSB04_004686</name>
</gene>
<keyword evidence="5" id="KW-1185">Reference proteome</keyword>
<dbReference type="InterPro" id="IPR057710">
    <property type="entry name" value="DUF7950"/>
</dbReference>
<feature type="compositionally biased region" description="Low complexity" evidence="1">
    <location>
        <begin position="50"/>
        <end position="66"/>
    </location>
</feature>
<dbReference type="AlphaFoldDB" id="A0AA38TQ56"/>
<dbReference type="PROSITE" id="PS51257">
    <property type="entry name" value="PROKAR_LIPOPROTEIN"/>
    <property type="match status" value="1"/>
</dbReference>
<organism evidence="4 5">
    <name type="scientific">Centaurea solstitialis</name>
    <name type="common">yellow star-thistle</name>
    <dbReference type="NCBI Taxonomy" id="347529"/>
    <lineage>
        <taxon>Eukaryota</taxon>
        <taxon>Viridiplantae</taxon>
        <taxon>Streptophyta</taxon>
        <taxon>Embryophyta</taxon>
        <taxon>Tracheophyta</taxon>
        <taxon>Spermatophyta</taxon>
        <taxon>Magnoliopsida</taxon>
        <taxon>eudicotyledons</taxon>
        <taxon>Gunneridae</taxon>
        <taxon>Pentapetalae</taxon>
        <taxon>asterids</taxon>
        <taxon>campanulids</taxon>
        <taxon>Asterales</taxon>
        <taxon>Asteraceae</taxon>
        <taxon>Carduoideae</taxon>
        <taxon>Cardueae</taxon>
        <taxon>Centaureinae</taxon>
        <taxon>Centaurea</taxon>
    </lineage>
</organism>
<dbReference type="PANTHER" id="PTHR33595:SF7">
    <property type="entry name" value="OS12G0242500 PROTEIN"/>
    <property type="match status" value="1"/>
</dbReference>
<sequence>MDSRYAGHGGGGGGCVARYIGGGGGGGGGYYDVSMMMMLRFRPIAPKPVAAASSGSGSGESTAENGGRSGRSKRRVVRVNKKRKYHYQRRRFMIIIIIIDISGGGDAVVTLSLMPESPVVGRKPSSRDGHVESVADCEPSSRDGHVEFVADCKPSSSRDGHVESVTDGGGGRGRAVWFVTVEYVTDTWADGEGGIGWNEEEGVRSLDGDTCPGFVSDGGDRVVWVNAACREMMGGGGDDEVVVVLEGAVATAGYPAAFTCNVKVTWRNGMAAANTMTVPCDAWRIGSGGGGYAWRLDVKAALCLGR</sequence>
<feature type="domain" description="DUF7950" evidence="3">
    <location>
        <begin position="178"/>
        <end position="303"/>
    </location>
</feature>
<feature type="region of interest" description="Disordered" evidence="1">
    <location>
        <begin position="49"/>
        <end position="79"/>
    </location>
</feature>
<evidence type="ECO:0000256" key="1">
    <source>
        <dbReference type="SAM" id="MobiDB-lite"/>
    </source>
</evidence>
<protein>
    <recommendedName>
        <fullName evidence="3">DUF7950 domain-containing protein</fullName>
    </recommendedName>
</protein>
<feature type="compositionally biased region" description="Basic residues" evidence="1">
    <location>
        <begin position="70"/>
        <end position="79"/>
    </location>
</feature>
<name>A0AA38TQ56_9ASTR</name>
<keyword evidence="2" id="KW-0472">Membrane</keyword>
<evidence type="ECO:0000313" key="5">
    <source>
        <dbReference type="Proteomes" id="UP001172457"/>
    </source>
</evidence>
<feature type="region of interest" description="Disordered" evidence="1">
    <location>
        <begin position="117"/>
        <end position="142"/>
    </location>
</feature>
<feature type="compositionally biased region" description="Basic and acidic residues" evidence="1">
    <location>
        <begin position="125"/>
        <end position="142"/>
    </location>
</feature>
<accession>A0AA38TQ56</accession>